<name>A0A7I9V5P7_9ACTN</name>
<feature type="compositionally biased region" description="Polar residues" evidence="1">
    <location>
        <begin position="1"/>
        <end position="23"/>
    </location>
</feature>
<feature type="region of interest" description="Disordered" evidence="1">
    <location>
        <begin position="1"/>
        <end position="36"/>
    </location>
</feature>
<evidence type="ECO:0000313" key="3">
    <source>
        <dbReference type="Proteomes" id="UP000444960"/>
    </source>
</evidence>
<reference evidence="3" key="1">
    <citation type="submission" date="2019-06" db="EMBL/GenBank/DDBJ databases">
        <title>Gordonia isolated from sludge of a wastewater treatment plant.</title>
        <authorList>
            <person name="Tamura T."/>
            <person name="Aoyama K."/>
            <person name="Kang Y."/>
            <person name="Saito S."/>
            <person name="Akiyama N."/>
            <person name="Yazawa K."/>
            <person name="Gonoi T."/>
            <person name="Mikami Y."/>
        </authorList>
    </citation>
    <scope>NUCLEOTIDE SEQUENCE [LARGE SCALE GENOMIC DNA]</scope>
    <source>
        <strain evidence="3">NBRC 107696</strain>
    </source>
</reference>
<evidence type="ECO:0000313" key="2">
    <source>
        <dbReference type="EMBL" id="GEE00716.1"/>
    </source>
</evidence>
<proteinExistence type="predicted"/>
<sequence>MPTFTFPLTESSTAPGDTSTEYRSNSDEKSTTSPLTRTAADAIRVMSIGGRGGPGGGMGPVIGGPIGAIGACGPGPGLWGFMRELLFVRLAAA</sequence>
<organism evidence="2 3">
    <name type="scientific">Gordonia spumicola</name>
    <dbReference type="NCBI Taxonomy" id="589161"/>
    <lineage>
        <taxon>Bacteria</taxon>
        <taxon>Bacillati</taxon>
        <taxon>Actinomycetota</taxon>
        <taxon>Actinomycetes</taxon>
        <taxon>Mycobacteriales</taxon>
        <taxon>Gordoniaceae</taxon>
        <taxon>Gordonia</taxon>
    </lineage>
</organism>
<accession>A0A7I9V5P7</accession>
<dbReference type="Proteomes" id="UP000444960">
    <property type="component" value="Unassembled WGS sequence"/>
</dbReference>
<dbReference type="AlphaFoldDB" id="A0A7I9V5P7"/>
<gene>
    <name evidence="2" type="ORF">nbrc107696_11620</name>
</gene>
<comment type="caution">
    <text evidence="2">The sequence shown here is derived from an EMBL/GenBank/DDBJ whole genome shotgun (WGS) entry which is preliminary data.</text>
</comment>
<keyword evidence="3" id="KW-1185">Reference proteome</keyword>
<protein>
    <submittedName>
        <fullName evidence="2">Uncharacterized protein</fullName>
    </submittedName>
</protein>
<dbReference type="EMBL" id="BJOV01000002">
    <property type="protein sequence ID" value="GEE00716.1"/>
    <property type="molecule type" value="Genomic_DNA"/>
</dbReference>
<evidence type="ECO:0000256" key="1">
    <source>
        <dbReference type="SAM" id="MobiDB-lite"/>
    </source>
</evidence>